<accession>J3MZX9</accession>
<reference evidence="1" key="2">
    <citation type="submission" date="2013-04" db="UniProtKB">
        <authorList>
            <consortium name="EnsemblPlants"/>
        </authorList>
    </citation>
    <scope>IDENTIFICATION</scope>
</reference>
<dbReference type="Proteomes" id="UP000006038">
    <property type="component" value="Chromosome 9"/>
</dbReference>
<evidence type="ECO:0000313" key="2">
    <source>
        <dbReference type="Proteomes" id="UP000006038"/>
    </source>
</evidence>
<evidence type="ECO:0000313" key="1">
    <source>
        <dbReference type="EnsemblPlants" id="OB09G25580.1"/>
    </source>
</evidence>
<protein>
    <submittedName>
        <fullName evidence="1">Uncharacterized protein</fullName>
    </submittedName>
</protein>
<dbReference type="EnsemblPlants" id="OB09G25580.1">
    <property type="protein sequence ID" value="OB09G25580.1"/>
    <property type="gene ID" value="OB09G25580"/>
</dbReference>
<organism evidence="1">
    <name type="scientific">Oryza brachyantha</name>
    <name type="common">malo sina</name>
    <dbReference type="NCBI Taxonomy" id="4533"/>
    <lineage>
        <taxon>Eukaryota</taxon>
        <taxon>Viridiplantae</taxon>
        <taxon>Streptophyta</taxon>
        <taxon>Embryophyta</taxon>
        <taxon>Tracheophyta</taxon>
        <taxon>Spermatophyta</taxon>
        <taxon>Magnoliopsida</taxon>
        <taxon>Liliopsida</taxon>
        <taxon>Poales</taxon>
        <taxon>Poaceae</taxon>
        <taxon>BOP clade</taxon>
        <taxon>Oryzoideae</taxon>
        <taxon>Oryzeae</taxon>
        <taxon>Oryzinae</taxon>
        <taxon>Oryza</taxon>
    </lineage>
</organism>
<dbReference type="AlphaFoldDB" id="J3MZX9"/>
<keyword evidence="2" id="KW-1185">Reference proteome</keyword>
<sequence length="70" mass="8324">MHVLRQSYQGQTLHLEWINTPSAIIWYNRYTFVQFSLIMYTSTKQLCNGIASLFSFKEEKKHQNADCSYI</sequence>
<reference evidence="1" key="1">
    <citation type="journal article" date="2013" name="Nat. Commun.">
        <title>Whole-genome sequencing of Oryza brachyantha reveals mechanisms underlying Oryza genome evolution.</title>
        <authorList>
            <person name="Chen J."/>
            <person name="Huang Q."/>
            <person name="Gao D."/>
            <person name="Wang J."/>
            <person name="Lang Y."/>
            <person name="Liu T."/>
            <person name="Li B."/>
            <person name="Bai Z."/>
            <person name="Luis Goicoechea J."/>
            <person name="Liang C."/>
            <person name="Chen C."/>
            <person name="Zhang W."/>
            <person name="Sun S."/>
            <person name="Liao Y."/>
            <person name="Zhang X."/>
            <person name="Yang L."/>
            <person name="Song C."/>
            <person name="Wang M."/>
            <person name="Shi J."/>
            <person name="Liu G."/>
            <person name="Liu J."/>
            <person name="Zhou H."/>
            <person name="Zhou W."/>
            <person name="Yu Q."/>
            <person name="An N."/>
            <person name="Chen Y."/>
            <person name="Cai Q."/>
            <person name="Wang B."/>
            <person name="Liu B."/>
            <person name="Min J."/>
            <person name="Huang Y."/>
            <person name="Wu H."/>
            <person name="Li Z."/>
            <person name="Zhang Y."/>
            <person name="Yin Y."/>
            <person name="Song W."/>
            <person name="Jiang J."/>
            <person name="Jackson S.A."/>
            <person name="Wing R.A."/>
            <person name="Wang J."/>
            <person name="Chen M."/>
        </authorList>
    </citation>
    <scope>NUCLEOTIDE SEQUENCE [LARGE SCALE GENOMIC DNA]</scope>
    <source>
        <strain evidence="1">cv. IRGC 101232</strain>
    </source>
</reference>
<dbReference type="Gramene" id="OB09G25580.1">
    <property type="protein sequence ID" value="OB09G25580.1"/>
    <property type="gene ID" value="OB09G25580"/>
</dbReference>
<dbReference type="HOGENOM" id="CLU_2761866_0_0_1"/>
<name>J3MZX9_ORYBR</name>
<proteinExistence type="predicted"/>